<feature type="signal peptide" evidence="8">
    <location>
        <begin position="1"/>
        <end position="23"/>
    </location>
</feature>
<evidence type="ECO:0000256" key="8">
    <source>
        <dbReference type="SAM" id="SignalP"/>
    </source>
</evidence>
<protein>
    <submittedName>
        <fullName evidence="9">Multiple sugar transport system substrate-binding protein</fullName>
    </submittedName>
</protein>
<dbReference type="PANTHER" id="PTHR43649">
    <property type="entry name" value="ARABINOSE-BINDING PROTEIN-RELATED"/>
    <property type="match status" value="1"/>
</dbReference>
<keyword evidence="2" id="KW-0813">Transport</keyword>
<evidence type="ECO:0000256" key="2">
    <source>
        <dbReference type="ARBA" id="ARBA00022448"/>
    </source>
</evidence>
<evidence type="ECO:0000313" key="10">
    <source>
        <dbReference type="Proteomes" id="UP000253090"/>
    </source>
</evidence>
<evidence type="ECO:0000313" key="9">
    <source>
        <dbReference type="EMBL" id="RCX19134.1"/>
    </source>
</evidence>
<dbReference type="AlphaFoldDB" id="A0A369BHH7"/>
<evidence type="ECO:0000256" key="5">
    <source>
        <dbReference type="ARBA" id="ARBA00023136"/>
    </source>
</evidence>
<dbReference type="RefSeq" id="WP_114497281.1">
    <property type="nucleotide sequence ID" value="NZ_QPJW01000005.1"/>
</dbReference>
<dbReference type="Pfam" id="PF01547">
    <property type="entry name" value="SBP_bac_1"/>
    <property type="match status" value="1"/>
</dbReference>
<keyword evidence="5" id="KW-0472">Membrane</keyword>
<dbReference type="EMBL" id="QPJW01000005">
    <property type="protein sequence ID" value="RCX19134.1"/>
    <property type="molecule type" value="Genomic_DNA"/>
</dbReference>
<dbReference type="GO" id="GO:0055085">
    <property type="term" value="P:transmembrane transport"/>
    <property type="evidence" value="ECO:0007669"/>
    <property type="project" value="InterPro"/>
</dbReference>
<dbReference type="InterPro" id="IPR050490">
    <property type="entry name" value="Bact_solute-bd_prot1"/>
</dbReference>
<keyword evidence="9" id="KW-0762">Sugar transport</keyword>
<evidence type="ECO:0000256" key="6">
    <source>
        <dbReference type="ARBA" id="ARBA00023139"/>
    </source>
</evidence>
<gene>
    <name evidence="9" type="ORF">DFP94_105150</name>
</gene>
<feature type="chain" id="PRO_5016977759" evidence="8">
    <location>
        <begin position="24"/>
        <end position="428"/>
    </location>
</feature>
<comment type="similarity">
    <text evidence="1">Belongs to the bacterial solute-binding protein 1 family.</text>
</comment>
<keyword evidence="6" id="KW-0564">Palmitate</keyword>
<reference evidence="9 10" key="1">
    <citation type="submission" date="2018-07" db="EMBL/GenBank/DDBJ databases">
        <title>Genomic Encyclopedia of Type Strains, Phase III (KMG-III): the genomes of soil and plant-associated and newly described type strains.</title>
        <authorList>
            <person name="Whitman W."/>
        </authorList>
    </citation>
    <scope>NUCLEOTIDE SEQUENCE [LARGE SCALE GENOMIC DNA]</scope>
    <source>
        <strain evidence="9 10">CECT 8333</strain>
    </source>
</reference>
<evidence type="ECO:0000256" key="3">
    <source>
        <dbReference type="ARBA" id="ARBA00022475"/>
    </source>
</evidence>
<name>A0A369BHH7_9BACL</name>
<keyword evidence="3" id="KW-1003">Cell membrane</keyword>
<keyword evidence="7" id="KW-0449">Lipoprotein</keyword>
<dbReference type="PROSITE" id="PS51257">
    <property type="entry name" value="PROKAR_LIPOPROTEIN"/>
    <property type="match status" value="1"/>
</dbReference>
<evidence type="ECO:0000256" key="1">
    <source>
        <dbReference type="ARBA" id="ARBA00008520"/>
    </source>
</evidence>
<dbReference type="InterPro" id="IPR006059">
    <property type="entry name" value="SBP"/>
</dbReference>
<dbReference type="PROSITE" id="PS01037">
    <property type="entry name" value="SBP_BACTERIAL_1"/>
    <property type="match status" value="1"/>
</dbReference>
<dbReference type="InterPro" id="IPR006061">
    <property type="entry name" value="SBP_1_CS"/>
</dbReference>
<dbReference type="Proteomes" id="UP000253090">
    <property type="component" value="Unassembled WGS sequence"/>
</dbReference>
<keyword evidence="10" id="KW-1185">Reference proteome</keyword>
<keyword evidence="4 8" id="KW-0732">Signal</keyword>
<sequence>MKLKVIFIVILILSVLSSGCSSSKETLQYEGDPEIEATIKVMTIGSEKNLMKDVGDLFNAKYPNIEIKAITYVPKNLIDVLEKEKPDVLFLSLQQYEQLIREGKLYDIDTLMSNDAFALKGVHPEIVSYLRGLGSGKLYGSAANFENKALYYNKDLFDKYNISYPQDQMTWEEIIQLAKRFPAEDGVSGLYMLNLATITDDIAWTEHLTEVNVKNMEVSLHSESYRRIFEMVMDAYESKALVAPDMDLFEVYDPFITGTSAMTVDYYYYINNKINWAAEDKGNKFNLNWDVATAPVSEASRDIAPYFYVDGIVSVNKESEQKQAAWEFVKFVNSEELAKAKSRTIGGAPSTRTDYIYNPEGKRMEAFYNLKPDVNRTFIDFDKFPKGFFGNMDEIINSELKAVTVGAKTLDEAVASMQERGQRLLDQK</sequence>
<dbReference type="PANTHER" id="PTHR43649:SF33">
    <property type="entry name" value="POLYGALACTURONAN_RHAMNOGALACTURONAN-BINDING PROTEIN YTCQ"/>
    <property type="match status" value="1"/>
</dbReference>
<dbReference type="SUPFAM" id="SSF53850">
    <property type="entry name" value="Periplasmic binding protein-like II"/>
    <property type="match status" value="1"/>
</dbReference>
<proteinExistence type="inferred from homology"/>
<accession>A0A369BHH7</accession>
<dbReference type="OrthoDB" id="1992988at2"/>
<evidence type="ECO:0000256" key="4">
    <source>
        <dbReference type="ARBA" id="ARBA00022729"/>
    </source>
</evidence>
<dbReference type="Gene3D" id="3.40.190.10">
    <property type="entry name" value="Periplasmic binding protein-like II"/>
    <property type="match status" value="1"/>
</dbReference>
<evidence type="ECO:0000256" key="7">
    <source>
        <dbReference type="ARBA" id="ARBA00023288"/>
    </source>
</evidence>
<comment type="caution">
    <text evidence="9">The sequence shown here is derived from an EMBL/GenBank/DDBJ whole genome shotgun (WGS) entry which is preliminary data.</text>
</comment>
<organism evidence="9 10">
    <name type="scientific">Fontibacillus phaseoli</name>
    <dbReference type="NCBI Taxonomy" id="1416533"/>
    <lineage>
        <taxon>Bacteria</taxon>
        <taxon>Bacillati</taxon>
        <taxon>Bacillota</taxon>
        <taxon>Bacilli</taxon>
        <taxon>Bacillales</taxon>
        <taxon>Paenibacillaceae</taxon>
        <taxon>Fontibacillus</taxon>
    </lineage>
</organism>